<accession>A0A0F9CVB2</accession>
<gene>
    <name evidence="1" type="ORF">LCGC14_2277110</name>
</gene>
<evidence type="ECO:0000313" key="1">
    <source>
        <dbReference type="EMBL" id="KKL53268.1"/>
    </source>
</evidence>
<reference evidence="1" key="1">
    <citation type="journal article" date="2015" name="Nature">
        <title>Complex archaea that bridge the gap between prokaryotes and eukaryotes.</title>
        <authorList>
            <person name="Spang A."/>
            <person name="Saw J.H."/>
            <person name="Jorgensen S.L."/>
            <person name="Zaremba-Niedzwiedzka K."/>
            <person name="Martijn J."/>
            <person name="Lind A.E."/>
            <person name="van Eijk R."/>
            <person name="Schleper C."/>
            <person name="Guy L."/>
            <person name="Ettema T.J."/>
        </authorList>
    </citation>
    <scope>NUCLEOTIDE SEQUENCE</scope>
</reference>
<dbReference type="EMBL" id="LAZR01031607">
    <property type="protein sequence ID" value="KKL53268.1"/>
    <property type="molecule type" value="Genomic_DNA"/>
</dbReference>
<dbReference type="SUPFAM" id="SSF53448">
    <property type="entry name" value="Nucleotide-diphospho-sugar transferases"/>
    <property type="match status" value="1"/>
</dbReference>
<dbReference type="AlphaFoldDB" id="A0A0F9CVB2"/>
<evidence type="ECO:0008006" key="2">
    <source>
        <dbReference type="Google" id="ProtNLM"/>
    </source>
</evidence>
<dbReference type="InterPro" id="IPR029044">
    <property type="entry name" value="Nucleotide-diphossugar_trans"/>
</dbReference>
<organism evidence="1">
    <name type="scientific">marine sediment metagenome</name>
    <dbReference type="NCBI Taxonomy" id="412755"/>
    <lineage>
        <taxon>unclassified sequences</taxon>
        <taxon>metagenomes</taxon>
        <taxon>ecological metagenomes</taxon>
    </lineage>
</organism>
<name>A0A0F9CVB2_9ZZZZ</name>
<proteinExistence type="predicted"/>
<comment type="caution">
    <text evidence="1">The sequence shown here is derived from an EMBL/GenBank/DDBJ whole genome shotgun (WGS) entry which is preliminary data.</text>
</comment>
<feature type="non-terminal residue" evidence="1">
    <location>
        <position position="102"/>
    </location>
</feature>
<protein>
    <recommendedName>
        <fullName evidence="2">Glycosyltransferase 2-like domain-containing protein</fullName>
    </recommendedName>
</protein>
<sequence length="102" mass="11633">MLAKDESDRYLSSALEVWSEISDTILFLDDLSCDNTKELSLSFDKVRDISPPGRRGGGAWGDETPFRKALFNYAITFAEIGDIVFWLDCDMITLKDPRPFFE</sequence>